<dbReference type="EMBL" id="QFNN01000107">
    <property type="protein sequence ID" value="PZO87963.1"/>
    <property type="molecule type" value="Genomic_DNA"/>
</dbReference>
<dbReference type="AlphaFoldDB" id="A0A2W5A094"/>
<dbReference type="Proteomes" id="UP000249066">
    <property type="component" value="Unassembled WGS sequence"/>
</dbReference>
<evidence type="ECO:0000259" key="1">
    <source>
        <dbReference type="Pfam" id="PF12146"/>
    </source>
</evidence>
<dbReference type="Gene3D" id="3.40.50.1820">
    <property type="entry name" value="alpha/beta hydrolase"/>
    <property type="match status" value="1"/>
</dbReference>
<protein>
    <submittedName>
        <fullName evidence="2">Lysophospholipase</fullName>
    </submittedName>
</protein>
<evidence type="ECO:0000313" key="3">
    <source>
        <dbReference type="Proteomes" id="UP000249066"/>
    </source>
</evidence>
<dbReference type="SUPFAM" id="SSF53474">
    <property type="entry name" value="alpha/beta-Hydrolases"/>
    <property type="match status" value="1"/>
</dbReference>
<organism evidence="2 3">
    <name type="scientific">Sphingomonas sanxanigenens</name>
    <dbReference type="NCBI Taxonomy" id="397260"/>
    <lineage>
        <taxon>Bacteria</taxon>
        <taxon>Pseudomonadati</taxon>
        <taxon>Pseudomonadota</taxon>
        <taxon>Alphaproteobacteria</taxon>
        <taxon>Sphingomonadales</taxon>
        <taxon>Sphingomonadaceae</taxon>
        <taxon>Sphingomonas</taxon>
    </lineage>
</organism>
<accession>A0A2W5A094</accession>
<feature type="non-terminal residue" evidence="2">
    <location>
        <position position="300"/>
    </location>
</feature>
<evidence type="ECO:0000313" key="2">
    <source>
        <dbReference type="EMBL" id="PZO87963.1"/>
    </source>
</evidence>
<feature type="domain" description="Serine aminopeptidase S33" evidence="1">
    <location>
        <begin position="39"/>
        <end position="296"/>
    </location>
</feature>
<proteinExistence type="predicted"/>
<sequence>MSLPAPFDRRAIPAGAHVGEWRARDGWSIRRFDWPAAGRARGAILFQGGRGDIIEKYLEAFDHWRRAGWSVTAFDWRGQGGSGRLTADPQVGHAESFAPWIDDLADFYAEWVAATPGPHVVMGHSMGGHLVLRSLAEGRIAPDAAVLIAPMLGLHSFPFTRGIARHVAHLMTRIGKPDRLAWKQNERPAAPSASRRAFLTHDVDRYDDEMWWKTEKPELALGPPSWKWVATAYDSTLALESPGVLESVRTPLLIVAAEADRLVALSAIRRAAARLPDVRLHVYGPESAHEILREADAVRA</sequence>
<dbReference type="Pfam" id="PF12146">
    <property type="entry name" value="Hydrolase_4"/>
    <property type="match status" value="1"/>
</dbReference>
<dbReference type="PANTHER" id="PTHR11614">
    <property type="entry name" value="PHOSPHOLIPASE-RELATED"/>
    <property type="match status" value="1"/>
</dbReference>
<dbReference type="InterPro" id="IPR029058">
    <property type="entry name" value="AB_hydrolase_fold"/>
</dbReference>
<dbReference type="InterPro" id="IPR051044">
    <property type="entry name" value="MAG_DAG_Lipase"/>
</dbReference>
<reference evidence="2 3" key="1">
    <citation type="submission" date="2017-08" db="EMBL/GenBank/DDBJ databases">
        <title>Infants hospitalized years apart are colonized by the same room-sourced microbial strains.</title>
        <authorList>
            <person name="Brooks B."/>
            <person name="Olm M.R."/>
            <person name="Firek B.A."/>
            <person name="Baker R."/>
            <person name="Thomas B.C."/>
            <person name="Morowitz M.J."/>
            <person name="Banfield J.F."/>
        </authorList>
    </citation>
    <scope>NUCLEOTIDE SEQUENCE [LARGE SCALE GENOMIC DNA]</scope>
    <source>
        <strain evidence="2">S2_018_000_R2_101</strain>
    </source>
</reference>
<comment type="caution">
    <text evidence="2">The sequence shown here is derived from an EMBL/GenBank/DDBJ whole genome shotgun (WGS) entry which is preliminary data.</text>
</comment>
<gene>
    <name evidence="2" type="ORF">DI623_13600</name>
</gene>
<name>A0A2W5A094_9SPHN</name>
<dbReference type="InterPro" id="IPR022742">
    <property type="entry name" value="Hydrolase_4"/>
</dbReference>